<protein>
    <recommendedName>
        <fullName evidence="4">phospholipase A1</fullName>
        <ecNumber evidence="4">3.1.1.32</ecNumber>
    </recommendedName>
</protein>
<keyword evidence="5" id="KW-0964">Secreted</keyword>
<dbReference type="EMBL" id="JBJJXI010000151">
    <property type="protein sequence ID" value="KAL3385870.1"/>
    <property type="molecule type" value="Genomic_DNA"/>
</dbReference>
<name>A0ABD2VYQ9_9HYME</name>
<dbReference type="Pfam" id="PF00151">
    <property type="entry name" value="Lipase"/>
    <property type="match status" value="1"/>
</dbReference>
<comment type="caution">
    <text evidence="11">The sequence shown here is derived from an EMBL/GenBank/DDBJ whole genome shotgun (WGS) entry which is preliminary data.</text>
</comment>
<keyword evidence="6" id="KW-0378">Hydrolase</keyword>
<evidence type="ECO:0000256" key="6">
    <source>
        <dbReference type="ARBA" id="ARBA00022801"/>
    </source>
</evidence>
<evidence type="ECO:0000256" key="5">
    <source>
        <dbReference type="ARBA" id="ARBA00022525"/>
    </source>
</evidence>
<keyword evidence="7" id="KW-1015">Disulfide bond</keyword>
<evidence type="ECO:0000256" key="3">
    <source>
        <dbReference type="ARBA" id="ARBA00010701"/>
    </source>
</evidence>
<comment type="subcellular location">
    <subcellularLocation>
        <location evidence="2">Secreted</location>
    </subcellularLocation>
</comment>
<evidence type="ECO:0000256" key="8">
    <source>
        <dbReference type="RuleBase" id="RU004262"/>
    </source>
</evidence>
<dbReference type="PANTHER" id="PTHR11610">
    <property type="entry name" value="LIPASE"/>
    <property type="match status" value="1"/>
</dbReference>
<dbReference type="EC" id="3.1.1.32" evidence="4"/>
<evidence type="ECO:0000256" key="2">
    <source>
        <dbReference type="ARBA" id="ARBA00004613"/>
    </source>
</evidence>
<comment type="catalytic activity">
    <reaction evidence="1">
        <text>a 1,2-diacyl-sn-glycero-3-phosphocholine + H2O = a 2-acyl-sn-glycero-3-phosphocholine + a fatty acid + H(+)</text>
        <dbReference type="Rhea" id="RHEA:18689"/>
        <dbReference type="ChEBI" id="CHEBI:15377"/>
        <dbReference type="ChEBI" id="CHEBI:15378"/>
        <dbReference type="ChEBI" id="CHEBI:28868"/>
        <dbReference type="ChEBI" id="CHEBI:57643"/>
        <dbReference type="ChEBI" id="CHEBI:57875"/>
        <dbReference type="EC" id="3.1.1.32"/>
    </reaction>
</comment>
<evidence type="ECO:0000313" key="11">
    <source>
        <dbReference type="EMBL" id="KAL3385870.1"/>
    </source>
</evidence>
<dbReference type="Gene3D" id="3.40.50.1820">
    <property type="entry name" value="alpha/beta hydrolase"/>
    <property type="match status" value="1"/>
</dbReference>
<dbReference type="InterPro" id="IPR013818">
    <property type="entry name" value="Lipase"/>
</dbReference>
<feature type="signal peptide" evidence="9">
    <location>
        <begin position="1"/>
        <end position="25"/>
    </location>
</feature>
<dbReference type="InterPro" id="IPR000734">
    <property type="entry name" value="TAG_lipase"/>
</dbReference>
<reference evidence="11 12" key="1">
    <citation type="journal article" date="2024" name="bioRxiv">
        <title>A reference genome for Trichogramma kaykai: A tiny desert-dwelling parasitoid wasp with competing sex-ratio distorters.</title>
        <authorList>
            <person name="Culotta J."/>
            <person name="Lindsey A.R."/>
        </authorList>
    </citation>
    <scope>NUCLEOTIDE SEQUENCE [LARGE SCALE GENOMIC DNA]</scope>
    <source>
        <strain evidence="11 12">KSX58</strain>
    </source>
</reference>
<dbReference type="AlphaFoldDB" id="A0ABD2VYQ9"/>
<dbReference type="PRINTS" id="PR00821">
    <property type="entry name" value="TAGLIPASE"/>
</dbReference>
<gene>
    <name evidence="11" type="ORF">TKK_018598</name>
</gene>
<keyword evidence="9" id="KW-0732">Signal</keyword>
<comment type="similarity">
    <text evidence="3 8">Belongs to the AB hydrolase superfamily. Lipase family.</text>
</comment>
<evidence type="ECO:0000256" key="7">
    <source>
        <dbReference type="ARBA" id="ARBA00023157"/>
    </source>
</evidence>
<dbReference type="SUPFAM" id="SSF53474">
    <property type="entry name" value="alpha/beta-Hydrolases"/>
    <property type="match status" value="1"/>
</dbReference>
<dbReference type="GO" id="GO:0008970">
    <property type="term" value="F:phospholipase A1 activity"/>
    <property type="evidence" value="ECO:0007669"/>
    <property type="project" value="UniProtKB-EC"/>
</dbReference>
<organism evidence="11 12">
    <name type="scientific">Trichogramma kaykai</name>
    <dbReference type="NCBI Taxonomy" id="54128"/>
    <lineage>
        <taxon>Eukaryota</taxon>
        <taxon>Metazoa</taxon>
        <taxon>Ecdysozoa</taxon>
        <taxon>Arthropoda</taxon>
        <taxon>Hexapoda</taxon>
        <taxon>Insecta</taxon>
        <taxon>Pterygota</taxon>
        <taxon>Neoptera</taxon>
        <taxon>Endopterygota</taxon>
        <taxon>Hymenoptera</taxon>
        <taxon>Apocrita</taxon>
        <taxon>Proctotrupomorpha</taxon>
        <taxon>Chalcidoidea</taxon>
        <taxon>Trichogrammatidae</taxon>
        <taxon>Trichogramma</taxon>
    </lineage>
</organism>
<dbReference type="GO" id="GO:0005576">
    <property type="term" value="C:extracellular region"/>
    <property type="evidence" value="ECO:0007669"/>
    <property type="project" value="UniProtKB-SubCell"/>
</dbReference>
<dbReference type="Proteomes" id="UP001627154">
    <property type="component" value="Unassembled WGS sequence"/>
</dbReference>
<feature type="chain" id="PRO_5044874181" description="phospholipase A1" evidence="9">
    <location>
        <begin position="26"/>
        <end position="374"/>
    </location>
</feature>
<dbReference type="InterPro" id="IPR029058">
    <property type="entry name" value="AB_hydrolase_fold"/>
</dbReference>
<evidence type="ECO:0000256" key="1">
    <source>
        <dbReference type="ARBA" id="ARBA00000111"/>
    </source>
</evidence>
<keyword evidence="12" id="KW-1185">Reference proteome</keyword>
<evidence type="ECO:0000313" key="12">
    <source>
        <dbReference type="Proteomes" id="UP001627154"/>
    </source>
</evidence>
<evidence type="ECO:0000256" key="4">
    <source>
        <dbReference type="ARBA" id="ARBA00013179"/>
    </source>
</evidence>
<sequence>MLTNRRQSAIRVIIILTLAIVQTSSLECSRSDWHPVSWWEWFTNSKHKDTVVGVRIIHKNEQLVFRDVDHIDIEKVDFNTSARTTILIHGLVPQFVVHKMNELKSKLLQWDDRMNIIEVDWSEGSNNLLYYENAVENTKHVAKQMSKFLARLFGLGHDSTSENSIGIIHCIGHSLGAHACGQMGRQVKKQYHFEIPRVTALDPASPCFTANFPLRLRRDDAKLVDVIHTDGSTEDHVAFGLFEPVGTVDFYVNGGLTQPACKGILLKDPEVGHKLKKSQYLQIMLRALIHGAICNHRLAFDMFIESIGQDVTDECNFLGHPWEVEEVSEVPELPGCRELECPEMGMNTEKFQFQPDTVNTYYVKTNDKSPFCQT</sequence>
<proteinExistence type="inferred from homology"/>
<evidence type="ECO:0000256" key="9">
    <source>
        <dbReference type="SAM" id="SignalP"/>
    </source>
</evidence>
<evidence type="ECO:0000259" key="10">
    <source>
        <dbReference type="Pfam" id="PF00151"/>
    </source>
</evidence>
<feature type="domain" description="Lipase" evidence="10">
    <location>
        <begin position="63"/>
        <end position="371"/>
    </location>
</feature>
<accession>A0ABD2VYQ9</accession>